<evidence type="ECO:0000256" key="10">
    <source>
        <dbReference type="ARBA" id="ARBA00023136"/>
    </source>
</evidence>
<dbReference type="SMART" id="SM00388">
    <property type="entry name" value="HisKA"/>
    <property type="match status" value="1"/>
</dbReference>
<dbReference type="CDD" id="cd06225">
    <property type="entry name" value="HAMP"/>
    <property type="match status" value="1"/>
</dbReference>
<comment type="caution">
    <text evidence="14">The sequence shown here is derived from an EMBL/GenBank/DDBJ whole genome shotgun (WGS) entry which is preliminary data.</text>
</comment>
<feature type="domain" description="HAMP" evidence="13">
    <location>
        <begin position="181"/>
        <end position="234"/>
    </location>
</feature>
<evidence type="ECO:0000313" key="14">
    <source>
        <dbReference type="EMBL" id="GGD53109.1"/>
    </source>
</evidence>
<dbReference type="GO" id="GO:0005886">
    <property type="term" value="C:plasma membrane"/>
    <property type="evidence" value="ECO:0007669"/>
    <property type="project" value="TreeGrafter"/>
</dbReference>
<evidence type="ECO:0000256" key="7">
    <source>
        <dbReference type="ARBA" id="ARBA00022777"/>
    </source>
</evidence>
<dbReference type="SUPFAM" id="SSF158472">
    <property type="entry name" value="HAMP domain-like"/>
    <property type="match status" value="1"/>
</dbReference>
<evidence type="ECO:0000256" key="3">
    <source>
        <dbReference type="ARBA" id="ARBA00012438"/>
    </source>
</evidence>
<feature type="transmembrane region" description="Helical" evidence="11">
    <location>
        <begin position="14"/>
        <end position="39"/>
    </location>
</feature>
<dbReference type="InterPro" id="IPR036890">
    <property type="entry name" value="HATPase_C_sf"/>
</dbReference>
<dbReference type="CDD" id="cd00075">
    <property type="entry name" value="HATPase"/>
    <property type="match status" value="1"/>
</dbReference>
<dbReference type="Proteomes" id="UP000598997">
    <property type="component" value="Unassembled WGS sequence"/>
</dbReference>
<dbReference type="InterPro" id="IPR036097">
    <property type="entry name" value="HisK_dim/P_sf"/>
</dbReference>
<evidence type="ECO:0000256" key="11">
    <source>
        <dbReference type="SAM" id="Phobius"/>
    </source>
</evidence>
<dbReference type="InterPro" id="IPR050428">
    <property type="entry name" value="TCS_sensor_his_kinase"/>
</dbReference>
<keyword evidence="15" id="KW-1185">Reference proteome</keyword>
<comment type="subcellular location">
    <subcellularLocation>
        <location evidence="2">Membrane</location>
    </subcellularLocation>
</comment>
<dbReference type="Gene3D" id="3.30.565.10">
    <property type="entry name" value="Histidine kinase-like ATPase, C-terminal domain"/>
    <property type="match status" value="1"/>
</dbReference>
<protein>
    <recommendedName>
        <fullName evidence="3">histidine kinase</fullName>
        <ecNumber evidence="3">2.7.13.3</ecNumber>
    </recommendedName>
</protein>
<evidence type="ECO:0000256" key="1">
    <source>
        <dbReference type="ARBA" id="ARBA00000085"/>
    </source>
</evidence>
<dbReference type="PRINTS" id="PR00344">
    <property type="entry name" value="BCTRLSENSOR"/>
</dbReference>
<keyword evidence="10 11" id="KW-0472">Membrane</keyword>
<keyword evidence="5" id="KW-0808">Transferase</keyword>
<evidence type="ECO:0000313" key="15">
    <source>
        <dbReference type="Proteomes" id="UP000598997"/>
    </source>
</evidence>
<dbReference type="EC" id="2.7.13.3" evidence="3"/>
<evidence type="ECO:0000259" key="12">
    <source>
        <dbReference type="PROSITE" id="PS50109"/>
    </source>
</evidence>
<feature type="domain" description="Histidine kinase" evidence="12">
    <location>
        <begin position="242"/>
        <end position="449"/>
    </location>
</feature>
<sequence>MTGRYWRSLSFRIALLYAVALGLSMAFVAASYFVIAVLIPSDEVRNRVAQETRLLSQIYVVDGEEALVTALEERRARTDERRAFDALIAADGRAITANVPSWPTRIQNDWYSIEADIYREGGEDDFSALSRDHLFDDGVRLIVGRDVEDLEDREEIVRQAMPALLILTVVFGLAGGAFMSRTIGKRLEAITATARRVTEGDLGGRVATRGKGDDFDQLAVTLNRMLERNQELFETVRRVSDNVAHELRTPLARLTARLEAIRTKFPAGNDDFDEIDSALEESARLQAIFNALLRIARIEGGRHGANFRKVDLGQIAADCVELYAPVALDRGITFEVSSGNAVLPEGDPDLLFQALSNVLDNALKYTPVGGRITVGTESGGWTVSDSGPGVDEQDLKRLTERFFRSNSVRAIAGDGLGLSLAAAILQLHSGSLSFRNSPDGFVVSMSFQT</sequence>
<name>A0A917DP35_9SPHN</name>
<evidence type="ECO:0000256" key="6">
    <source>
        <dbReference type="ARBA" id="ARBA00022692"/>
    </source>
</evidence>
<dbReference type="InterPro" id="IPR004358">
    <property type="entry name" value="Sig_transdc_His_kin-like_C"/>
</dbReference>
<dbReference type="EMBL" id="BMIO01000013">
    <property type="protein sequence ID" value="GGD53109.1"/>
    <property type="molecule type" value="Genomic_DNA"/>
</dbReference>
<dbReference type="Gene3D" id="1.10.287.130">
    <property type="match status" value="1"/>
</dbReference>
<evidence type="ECO:0000256" key="4">
    <source>
        <dbReference type="ARBA" id="ARBA00022553"/>
    </source>
</evidence>
<keyword evidence="6 11" id="KW-0812">Transmembrane</keyword>
<evidence type="ECO:0000256" key="9">
    <source>
        <dbReference type="ARBA" id="ARBA00023012"/>
    </source>
</evidence>
<dbReference type="InterPro" id="IPR005467">
    <property type="entry name" value="His_kinase_dom"/>
</dbReference>
<dbReference type="GO" id="GO:0000155">
    <property type="term" value="F:phosphorelay sensor kinase activity"/>
    <property type="evidence" value="ECO:0007669"/>
    <property type="project" value="InterPro"/>
</dbReference>
<dbReference type="SUPFAM" id="SSF47384">
    <property type="entry name" value="Homodimeric domain of signal transducing histidine kinase"/>
    <property type="match status" value="1"/>
</dbReference>
<dbReference type="InterPro" id="IPR003594">
    <property type="entry name" value="HATPase_dom"/>
</dbReference>
<dbReference type="InterPro" id="IPR003661">
    <property type="entry name" value="HisK_dim/P_dom"/>
</dbReference>
<dbReference type="Gene3D" id="6.10.340.10">
    <property type="match status" value="1"/>
</dbReference>
<dbReference type="InterPro" id="IPR003660">
    <property type="entry name" value="HAMP_dom"/>
</dbReference>
<dbReference type="Pfam" id="PF02518">
    <property type="entry name" value="HATPase_c"/>
    <property type="match status" value="1"/>
</dbReference>
<evidence type="ECO:0000259" key="13">
    <source>
        <dbReference type="PROSITE" id="PS50885"/>
    </source>
</evidence>
<dbReference type="PROSITE" id="PS50885">
    <property type="entry name" value="HAMP"/>
    <property type="match status" value="1"/>
</dbReference>
<proteinExistence type="predicted"/>
<dbReference type="Pfam" id="PF00512">
    <property type="entry name" value="HisKA"/>
    <property type="match status" value="1"/>
</dbReference>
<dbReference type="SMART" id="SM00387">
    <property type="entry name" value="HATPase_c"/>
    <property type="match status" value="1"/>
</dbReference>
<keyword evidence="4" id="KW-0597">Phosphoprotein</keyword>
<accession>A0A917DP35</accession>
<evidence type="ECO:0000256" key="8">
    <source>
        <dbReference type="ARBA" id="ARBA00022989"/>
    </source>
</evidence>
<gene>
    <name evidence="14" type="ORF">GCM10010989_29160</name>
</gene>
<organism evidence="14 15">
    <name type="scientific">Croceicoccus pelagius</name>
    <dbReference type="NCBI Taxonomy" id="1703341"/>
    <lineage>
        <taxon>Bacteria</taxon>
        <taxon>Pseudomonadati</taxon>
        <taxon>Pseudomonadota</taxon>
        <taxon>Alphaproteobacteria</taxon>
        <taxon>Sphingomonadales</taxon>
        <taxon>Erythrobacteraceae</taxon>
        <taxon>Croceicoccus</taxon>
    </lineage>
</organism>
<reference evidence="14 15" key="1">
    <citation type="journal article" date="2014" name="Int. J. Syst. Evol. Microbiol.">
        <title>Complete genome sequence of Corynebacterium casei LMG S-19264T (=DSM 44701T), isolated from a smear-ripened cheese.</title>
        <authorList>
            <consortium name="US DOE Joint Genome Institute (JGI-PGF)"/>
            <person name="Walter F."/>
            <person name="Albersmeier A."/>
            <person name="Kalinowski J."/>
            <person name="Ruckert C."/>
        </authorList>
    </citation>
    <scope>NUCLEOTIDE SEQUENCE [LARGE SCALE GENOMIC DNA]</scope>
    <source>
        <strain evidence="14 15">CGMCC 1.15358</strain>
    </source>
</reference>
<dbReference type="OrthoDB" id="9815202at2"/>
<dbReference type="PANTHER" id="PTHR45436">
    <property type="entry name" value="SENSOR HISTIDINE KINASE YKOH"/>
    <property type="match status" value="1"/>
</dbReference>
<dbReference type="SUPFAM" id="SSF55874">
    <property type="entry name" value="ATPase domain of HSP90 chaperone/DNA topoisomerase II/histidine kinase"/>
    <property type="match status" value="1"/>
</dbReference>
<dbReference type="AlphaFoldDB" id="A0A917DP35"/>
<dbReference type="SMART" id="SM00304">
    <property type="entry name" value="HAMP"/>
    <property type="match status" value="1"/>
</dbReference>
<dbReference type="PROSITE" id="PS50109">
    <property type="entry name" value="HIS_KIN"/>
    <property type="match status" value="1"/>
</dbReference>
<dbReference type="Pfam" id="PF00672">
    <property type="entry name" value="HAMP"/>
    <property type="match status" value="1"/>
</dbReference>
<dbReference type="CDD" id="cd00082">
    <property type="entry name" value="HisKA"/>
    <property type="match status" value="1"/>
</dbReference>
<evidence type="ECO:0000256" key="2">
    <source>
        <dbReference type="ARBA" id="ARBA00004370"/>
    </source>
</evidence>
<dbReference type="RefSeq" id="WP_066760642.1">
    <property type="nucleotide sequence ID" value="NZ_BMIO01000013.1"/>
</dbReference>
<comment type="catalytic activity">
    <reaction evidence="1">
        <text>ATP + protein L-histidine = ADP + protein N-phospho-L-histidine.</text>
        <dbReference type="EC" id="2.7.13.3"/>
    </reaction>
</comment>
<dbReference type="PANTHER" id="PTHR45436:SF8">
    <property type="entry name" value="HISTIDINE KINASE"/>
    <property type="match status" value="1"/>
</dbReference>
<keyword evidence="8 11" id="KW-1133">Transmembrane helix</keyword>
<keyword evidence="7" id="KW-0418">Kinase</keyword>
<keyword evidence="9" id="KW-0902">Two-component regulatory system</keyword>
<evidence type="ECO:0000256" key="5">
    <source>
        <dbReference type="ARBA" id="ARBA00022679"/>
    </source>
</evidence>